<dbReference type="RefSeq" id="WP_268061560.1">
    <property type="nucleotide sequence ID" value="NZ_JAPQFJ010000010.1"/>
</dbReference>
<dbReference type="Pfam" id="PF19952">
    <property type="entry name" value="DUF6414"/>
    <property type="match status" value="1"/>
</dbReference>
<dbReference type="Proteomes" id="UP001144612">
    <property type="component" value="Unassembled WGS sequence"/>
</dbReference>
<evidence type="ECO:0000313" key="2">
    <source>
        <dbReference type="Proteomes" id="UP001144612"/>
    </source>
</evidence>
<gene>
    <name evidence="1" type="ORF">OW729_11030</name>
</gene>
<protein>
    <submittedName>
        <fullName evidence="1">Uncharacterized protein</fullName>
    </submittedName>
</protein>
<accession>A0ABT4DAC8</accession>
<evidence type="ECO:0000313" key="1">
    <source>
        <dbReference type="EMBL" id="MCY6959138.1"/>
    </source>
</evidence>
<name>A0ABT4DAC8_9CLOT</name>
<proteinExistence type="predicted"/>
<sequence length="309" mass="35238">MSVNADIPIYMNKDLMLDIYSISIDGYIESRAIRCIEDNINNLKVQNSCKDGKNSGKKKANNNKEKSLAKDISTSYNNEFVTGVDARRSTRNEISIKKIYTNFQLFNNLKDIMIRENSLVSIQKRDIATGNIFYDKYTEVEGSISSISTVSQISCMIDTLEAYGCKDLDTLLKDKKEKGLNNYSVILTQLKNLNNCLTKNSTVSMIIDCYGFEMVLNVNLNNFLNKSTYMYDYVGCYCKVLCKIINTVNENEYIDLLCKTCMSDYYNKFLDNMYPYLDILSENNILVPNEITTKIEGPAVEAIPISIYV</sequence>
<comment type="caution">
    <text evidence="1">The sequence shown here is derived from an EMBL/GenBank/DDBJ whole genome shotgun (WGS) entry which is preliminary data.</text>
</comment>
<keyword evidence="2" id="KW-1185">Reference proteome</keyword>
<organism evidence="1 2">
    <name type="scientific">Clostridium brassicae</name>
    <dbReference type="NCBI Taxonomy" id="2999072"/>
    <lineage>
        <taxon>Bacteria</taxon>
        <taxon>Bacillati</taxon>
        <taxon>Bacillota</taxon>
        <taxon>Clostridia</taxon>
        <taxon>Eubacteriales</taxon>
        <taxon>Clostridiaceae</taxon>
        <taxon>Clostridium</taxon>
    </lineage>
</organism>
<dbReference type="InterPro" id="IPR045633">
    <property type="entry name" value="DUF6414"/>
</dbReference>
<dbReference type="EMBL" id="JAPQFJ010000010">
    <property type="protein sequence ID" value="MCY6959138.1"/>
    <property type="molecule type" value="Genomic_DNA"/>
</dbReference>
<reference evidence="1" key="1">
    <citation type="submission" date="2022-12" db="EMBL/GenBank/DDBJ databases">
        <title>Clostridium sp. nov., isolated from industrial wastewater.</title>
        <authorList>
            <person name="Jiayan W."/>
        </authorList>
    </citation>
    <scope>NUCLEOTIDE SEQUENCE</scope>
    <source>
        <strain evidence="1">ZC22-4</strain>
    </source>
</reference>